<evidence type="ECO:0000256" key="9">
    <source>
        <dbReference type="ARBA" id="ARBA00022840"/>
    </source>
</evidence>
<name>A0AAU9CYX2_9LACO</name>
<keyword evidence="21" id="KW-1185">Reference proteome</keyword>
<dbReference type="Proteomes" id="UP001321804">
    <property type="component" value="Chromosome"/>
</dbReference>
<dbReference type="HAMAP" id="MF_00283">
    <property type="entry name" value="Phe_tRNA_synth_beta1"/>
    <property type="match status" value="1"/>
</dbReference>
<sequence>MLISLNWVKKYLDLSVNAKELADKTTMTSQEVEKIVYPSEGLKNIVIGKTVKVSPMPESDHLNICQVEVGNGEENQIICGAPNIKSNQYVIVALPGARIKDNIKIKRGKMRGYESNGMICALEEIGFPSNVVPKEYSDGIYYFPSDVKPKVGESVFSYLGMDDQIIDLDLTPNRGDLQSIMGACYEFGAFYHLKPSLPEYSLNLNKDNFSKEMSISVTDQDAVPIYKLRRVNGVKVAPSPQWLRNYLWNAGIRPINNIVDVTNYILYLYGQPMHAFDYDTIDSNQVLVRMAKKGETIKTLDGIERKLDNRDIVITDGNHPTAIAGIMGDFNHEITDKTTNILLESAVFDVRHIRETSKRLGIRSESSIRFERGINTDTVEIALNHAASLIQELAGGTISEEILVGSNKKTPDFKVKTSAQKISQRIGMEISKTQLTSILEDLEIPYKEENNTFDITFPHRRPDLTIEEDLIEEVARMIGYDQIPLTLPTAKIMPALLTPIQSIVSKARNIMVGCGLEEIINYTLVGKSEVDNLNKKLDDTIILPNPMTKEHEVLRRSLLRGMLNVLRYNQARSSKFQHLFEIGHTFTGNISKGEQIEHTKLAAVLSGRYADTWQAKGKDVSFYDLSGILEVFMKQIGISKDYIIVPGSKSELFHPGQVGQIFIENKKIGIIGKINPQIEQELGLNPTFIFEVDLDILLKYPKSKMSKIEIPKLNPAYRDLSFFVEKKYLNQDLISAIRDLNILDLNSIKLFDVYSPNKEVNSFAYSLSFLNSENSLTDLKINSYMDEIVKMLKEKFNAEIR</sequence>
<dbReference type="InterPro" id="IPR012340">
    <property type="entry name" value="NA-bd_OB-fold"/>
</dbReference>
<evidence type="ECO:0000256" key="4">
    <source>
        <dbReference type="ARBA" id="ARBA00022490"/>
    </source>
</evidence>
<dbReference type="Gene3D" id="3.30.56.10">
    <property type="match status" value="2"/>
</dbReference>
<feature type="binding site" evidence="15">
    <location>
        <position position="469"/>
    </location>
    <ligand>
        <name>Mg(2+)</name>
        <dbReference type="ChEBI" id="CHEBI:18420"/>
        <note>shared with alpha subunit</note>
    </ligand>
</feature>
<feature type="domain" description="TRNA-binding" evidence="17">
    <location>
        <begin position="39"/>
        <end position="156"/>
    </location>
</feature>
<keyword evidence="11 16" id="KW-0694">RNA-binding</keyword>
<evidence type="ECO:0000256" key="15">
    <source>
        <dbReference type="HAMAP-Rule" id="MF_00283"/>
    </source>
</evidence>
<evidence type="ECO:0000256" key="10">
    <source>
        <dbReference type="ARBA" id="ARBA00022842"/>
    </source>
</evidence>
<evidence type="ECO:0000256" key="2">
    <source>
        <dbReference type="ARBA" id="ARBA00008653"/>
    </source>
</evidence>
<dbReference type="FunFam" id="2.40.50.140:FF:000045">
    <property type="entry name" value="Phenylalanine--tRNA ligase beta subunit"/>
    <property type="match status" value="1"/>
</dbReference>
<dbReference type="FunFam" id="3.50.40.10:FF:000001">
    <property type="entry name" value="Phenylalanine--tRNA ligase beta subunit"/>
    <property type="match status" value="1"/>
</dbReference>
<dbReference type="NCBIfam" id="NF045760">
    <property type="entry name" value="YtpR"/>
    <property type="match status" value="1"/>
</dbReference>
<dbReference type="SUPFAM" id="SSF50249">
    <property type="entry name" value="Nucleic acid-binding proteins"/>
    <property type="match status" value="1"/>
</dbReference>
<dbReference type="RefSeq" id="WP_317698366.1">
    <property type="nucleotide sequence ID" value="NZ_AP026801.1"/>
</dbReference>
<dbReference type="InterPro" id="IPR045864">
    <property type="entry name" value="aa-tRNA-synth_II/BPL/LPL"/>
</dbReference>
<evidence type="ECO:0000256" key="16">
    <source>
        <dbReference type="PROSITE-ProRule" id="PRU00209"/>
    </source>
</evidence>
<dbReference type="Pfam" id="PF01588">
    <property type="entry name" value="tRNA_bind"/>
    <property type="match status" value="1"/>
</dbReference>
<dbReference type="GO" id="GO:0000049">
    <property type="term" value="F:tRNA binding"/>
    <property type="evidence" value="ECO:0007669"/>
    <property type="project" value="UniProtKB-UniRule"/>
</dbReference>
<dbReference type="EMBL" id="AP026801">
    <property type="protein sequence ID" value="BDR56428.1"/>
    <property type="molecule type" value="Genomic_DNA"/>
</dbReference>
<dbReference type="GO" id="GO:0006432">
    <property type="term" value="P:phenylalanyl-tRNA aminoacylation"/>
    <property type="evidence" value="ECO:0007669"/>
    <property type="project" value="UniProtKB-UniRule"/>
</dbReference>
<evidence type="ECO:0000256" key="1">
    <source>
        <dbReference type="ARBA" id="ARBA00004496"/>
    </source>
</evidence>
<dbReference type="PANTHER" id="PTHR10947">
    <property type="entry name" value="PHENYLALANYL-TRNA SYNTHETASE BETA CHAIN AND LEUCINE-RICH REPEAT-CONTAINING PROTEIN 47"/>
    <property type="match status" value="1"/>
</dbReference>
<dbReference type="GO" id="GO:0016740">
    <property type="term" value="F:transferase activity"/>
    <property type="evidence" value="ECO:0007669"/>
    <property type="project" value="UniProtKB-ARBA"/>
</dbReference>
<dbReference type="SUPFAM" id="SSF56037">
    <property type="entry name" value="PheT/TilS domain"/>
    <property type="match status" value="1"/>
</dbReference>
<dbReference type="InterPro" id="IPR004532">
    <property type="entry name" value="Phe-tRNA-ligase_IIc_bsu_bact"/>
</dbReference>
<dbReference type="PROSITE" id="PS51483">
    <property type="entry name" value="B5"/>
    <property type="match status" value="1"/>
</dbReference>
<comment type="cofactor">
    <cofactor evidence="15">
        <name>Mg(2+)</name>
        <dbReference type="ChEBI" id="CHEBI:18420"/>
    </cofactor>
    <text evidence="15">Binds 2 magnesium ions per tetramer.</text>
</comment>
<dbReference type="GO" id="GO:0004826">
    <property type="term" value="F:phenylalanine-tRNA ligase activity"/>
    <property type="evidence" value="ECO:0007669"/>
    <property type="project" value="UniProtKB-UniRule"/>
</dbReference>
<dbReference type="InterPro" id="IPR005121">
    <property type="entry name" value="Fdx_antiC-bd"/>
</dbReference>
<dbReference type="NCBIfam" id="TIGR00472">
    <property type="entry name" value="pheT_bact"/>
    <property type="match status" value="1"/>
</dbReference>
<feature type="binding site" evidence="15">
    <location>
        <position position="463"/>
    </location>
    <ligand>
        <name>Mg(2+)</name>
        <dbReference type="ChEBI" id="CHEBI:18420"/>
        <note>shared with alpha subunit</note>
    </ligand>
</feature>
<feature type="domain" description="B5" evidence="19">
    <location>
        <begin position="410"/>
        <end position="485"/>
    </location>
</feature>
<dbReference type="SUPFAM" id="SSF46955">
    <property type="entry name" value="Putative DNA-binding domain"/>
    <property type="match status" value="1"/>
</dbReference>
<dbReference type="Pfam" id="PF17759">
    <property type="entry name" value="tRNA_synthFbeta"/>
    <property type="match status" value="1"/>
</dbReference>
<dbReference type="Gene3D" id="3.30.70.380">
    <property type="entry name" value="Ferrodoxin-fold anticodon-binding domain"/>
    <property type="match status" value="1"/>
</dbReference>
<evidence type="ECO:0000256" key="8">
    <source>
        <dbReference type="ARBA" id="ARBA00022741"/>
    </source>
</evidence>
<dbReference type="InterPro" id="IPR041616">
    <property type="entry name" value="PheRS_beta_core"/>
</dbReference>
<comment type="catalytic activity">
    <reaction evidence="14 15">
        <text>tRNA(Phe) + L-phenylalanine + ATP = L-phenylalanyl-tRNA(Phe) + AMP + diphosphate + H(+)</text>
        <dbReference type="Rhea" id="RHEA:19413"/>
        <dbReference type="Rhea" id="RHEA-COMP:9668"/>
        <dbReference type="Rhea" id="RHEA-COMP:9699"/>
        <dbReference type="ChEBI" id="CHEBI:15378"/>
        <dbReference type="ChEBI" id="CHEBI:30616"/>
        <dbReference type="ChEBI" id="CHEBI:33019"/>
        <dbReference type="ChEBI" id="CHEBI:58095"/>
        <dbReference type="ChEBI" id="CHEBI:78442"/>
        <dbReference type="ChEBI" id="CHEBI:78531"/>
        <dbReference type="ChEBI" id="CHEBI:456215"/>
        <dbReference type="EC" id="6.1.1.20"/>
    </reaction>
</comment>
<keyword evidence="8 15" id="KW-0547">Nucleotide-binding</keyword>
<accession>A0AAU9CYX2</accession>
<dbReference type="Pfam" id="PF03483">
    <property type="entry name" value="B3_4"/>
    <property type="match status" value="1"/>
</dbReference>
<keyword evidence="4 15" id="KW-0963">Cytoplasm</keyword>
<dbReference type="Pfam" id="PF03484">
    <property type="entry name" value="B5"/>
    <property type="match status" value="1"/>
</dbReference>
<dbReference type="SMART" id="SM00874">
    <property type="entry name" value="B5"/>
    <property type="match status" value="1"/>
</dbReference>
<dbReference type="EC" id="6.1.1.20" evidence="15"/>
<evidence type="ECO:0000259" key="19">
    <source>
        <dbReference type="PROSITE" id="PS51483"/>
    </source>
</evidence>
<evidence type="ECO:0000256" key="12">
    <source>
        <dbReference type="ARBA" id="ARBA00022917"/>
    </source>
</evidence>
<dbReference type="KEGG" id="xak:KIMC2_09900"/>
<keyword evidence="10 15" id="KW-0460">Magnesium</keyword>
<dbReference type="CDD" id="cd00769">
    <property type="entry name" value="PheRS_beta_core"/>
    <property type="match status" value="1"/>
</dbReference>
<dbReference type="PROSITE" id="PS50886">
    <property type="entry name" value="TRBD"/>
    <property type="match status" value="1"/>
</dbReference>
<dbReference type="InterPro" id="IPR036690">
    <property type="entry name" value="Fdx_antiC-bd_sf"/>
</dbReference>
<dbReference type="Gene3D" id="2.40.50.140">
    <property type="entry name" value="Nucleic acid-binding proteins"/>
    <property type="match status" value="1"/>
</dbReference>
<organism evidence="20 21">
    <name type="scientific">Xylocopilactobacillus apis</name>
    <dbReference type="NCBI Taxonomy" id="2932183"/>
    <lineage>
        <taxon>Bacteria</taxon>
        <taxon>Bacillati</taxon>
        <taxon>Bacillota</taxon>
        <taxon>Bacilli</taxon>
        <taxon>Lactobacillales</taxon>
        <taxon>Lactobacillaceae</taxon>
        <taxon>Xylocopilactobacillus</taxon>
    </lineage>
</organism>
<dbReference type="GO" id="GO:0005524">
    <property type="term" value="F:ATP binding"/>
    <property type="evidence" value="ECO:0007669"/>
    <property type="project" value="UniProtKB-UniRule"/>
</dbReference>
<dbReference type="SUPFAM" id="SSF54991">
    <property type="entry name" value="Anticodon-binding domain of PheRS"/>
    <property type="match status" value="1"/>
</dbReference>
<dbReference type="AlphaFoldDB" id="A0AAU9CYX2"/>
<evidence type="ECO:0000259" key="18">
    <source>
        <dbReference type="PROSITE" id="PS51447"/>
    </source>
</evidence>
<dbReference type="PROSITE" id="PS51447">
    <property type="entry name" value="FDX_ACB"/>
    <property type="match status" value="1"/>
</dbReference>
<feature type="binding site" evidence="15">
    <location>
        <position position="472"/>
    </location>
    <ligand>
        <name>Mg(2+)</name>
        <dbReference type="ChEBI" id="CHEBI:18420"/>
        <note>shared with alpha subunit</note>
    </ligand>
</feature>
<keyword evidence="6 15" id="KW-0436">Ligase</keyword>
<evidence type="ECO:0000256" key="11">
    <source>
        <dbReference type="ARBA" id="ARBA00022884"/>
    </source>
</evidence>
<keyword evidence="7 15" id="KW-0479">Metal-binding</keyword>
<dbReference type="PANTHER" id="PTHR10947:SF0">
    <property type="entry name" value="PHENYLALANINE--TRNA LIGASE BETA SUBUNIT"/>
    <property type="match status" value="1"/>
</dbReference>
<dbReference type="Gene3D" id="3.30.930.10">
    <property type="entry name" value="Bira Bifunctional Protein, Domain 2"/>
    <property type="match status" value="1"/>
</dbReference>
<comment type="subunit">
    <text evidence="3 15">Tetramer of two alpha and two beta subunits.</text>
</comment>
<dbReference type="Pfam" id="PF03147">
    <property type="entry name" value="FDX-ACB"/>
    <property type="match status" value="1"/>
</dbReference>
<gene>
    <name evidence="20" type="primary">pheT3</name>
    <name evidence="15" type="synonym">pheT</name>
    <name evidence="20" type="ORF">KIMC2_09900</name>
</gene>
<feature type="binding site" evidence="15">
    <location>
        <position position="473"/>
    </location>
    <ligand>
        <name>Mg(2+)</name>
        <dbReference type="ChEBI" id="CHEBI:18420"/>
        <note>shared with alpha subunit</note>
    </ligand>
</feature>
<keyword evidence="5 16" id="KW-0820">tRNA-binding</keyword>
<keyword evidence="9 15" id="KW-0067">ATP-binding</keyword>
<dbReference type="SMART" id="SM00896">
    <property type="entry name" value="FDX-ACB"/>
    <property type="match status" value="1"/>
</dbReference>
<dbReference type="SMART" id="SM00873">
    <property type="entry name" value="B3_4"/>
    <property type="match status" value="1"/>
</dbReference>
<evidence type="ECO:0000313" key="20">
    <source>
        <dbReference type="EMBL" id="BDR56428.1"/>
    </source>
</evidence>
<evidence type="ECO:0000256" key="5">
    <source>
        <dbReference type="ARBA" id="ARBA00022555"/>
    </source>
</evidence>
<evidence type="ECO:0000313" key="21">
    <source>
        <dbReference type="Proteomes" id="UP001321804"/>
    </source>
</evidence>
<dbReference type="InterPro" id="IPR009061">
    <property type="entry name" value="DNA-bd_dom_put_sf"/>
</dbReference>
<keyword evidence="13 15" id="KW-0030">Aminoacyl-tRNA synthetase</keyword>
<comment type="subcellular location">
    <subcellularLocation>
        <location evidence="1 15">Cytoplasm</location>
    </subcellularLocation>
</comment>
<dbReference type="InterPro" id="IPR033714">
    <property type="entry name" value="tRNA_bind_bactPheRS"/>
</dbReference>
<dbReference type="CDD" id="cd02796">
    <property type="entry name" value="tRNA_bind_bactPheRS"/>
    <property type="match status" value="1"/>
</dbReference>
<comment type="similarity">
    <text evidence="2 15">Belongs to the phenylalanyl-tRNA synthetase beta subunit family. Type 1 subfamily.</text>
</comment>
<dbReference type="InterPro" id="IPR002547">
    <property type="entry name" value="tRNA-bd_dom"/>
</dbReference>
<dbReference type="InterPro" id="IPR045060">
    <property type="entry name" value="Phe-tRNA-ligase_IIc_bsu"/>
</dbReference>
<protein>
    <recommendedName>
        <fullName evidence="15">Phenylalanine--tRNA ligase beta subunit</fullName>
        <ecNumber evidence="15">6.1.1.20</ecNumber>
    </recommendedName>
    <alternativeName>
        <fullName evidence="15">Phenylalanyl-tRNA synthetase beta subunit</fullName>
        <shortName evidence="15">PheRS</shortName>
    </alternativeName>
</protein>
<dbReference type="SUPFAM" id="SSF55681">
    <property type="entry name" value="Class II aaRS and biotin synthetases"/>
    <property type="match status" value="1"/>
</dbReference>
<dbReference type="GO" id="GO:0000287">
    <property type="term" value="F:magnesium ion binding"/>
    <property type="evidence" value="ECO:0007669"/>
    <property type="project" value="UniProtKB-UniRule"/>
</dbReference>
<evidence type="ECO:0000256" key="14">
    <source>
        <dbReference type="ARBA" id="ARBA00049255"/>
    </source>
</evidence>
<dbReference type="GO" id="GO:0009328">
    <property type="term" value="C:phenylalanine-tRNA ligase complex"/>
    <property type="evidence" value="ECO:0007669"/>
    <property type="project" value="TreeGrafter"/>
</dbReference>
<evidence type="ECO:0000256" key="3">
    <source>
        <dbReference type="ARBA" id="ARBA00011209"/>
    </source>
</evidence>
<dbReference type="InterPro" id="IPR005146">
    <property type="entry name" value="B3/B4_tRNA-bd"/>
</dbReference>
<dbReference type="GO" id="GO:0140096">
    <property type="term" value="F:catalytic activity, acting on a protein"/>
    <property type="evidence" value="ECO:0007669"/>
    <property type="project" value="UniProtKB-ARBA"/>
</dbReference>
<reference evidence="20 21" key="1">
    <citation type="journal article" date="2023" name="Microbiol. Spectr.">
        <title>Symbiosis of Carpenter Bees with Uncharacterized Lactic Acid Bacteria Showing NAD Auxotrophy.</title>
        <authorList>
            <person name="Kawasaki S."/>
            <person name="Ozawa K."/>
            <person name="Mori T."/>
            <person name="Yamamoto A."/>
            <person name="Ito M."/>
            <person name="Ohkuma M."/>
            <person name="Sakamoto M."/>
            <person name="Matsutani M."/>
        </authorList>
    </citation>
    <scope>NUCLEOTIDE SEQUENCE [LARGE SCALE GENOMIC DNA]</scope>
    <source>
        <strain evidence="20 21">KimC2</strain>
    </source>
</reference>
<dbReference type="InterPro" id="IPR020825">
    <property type="entry name" value="Phe-tRNA_synthase-like_B3/B4"/>
</dbReference>
<evidence type="ECO:0000256" key="7">
    <source>
        <dbReference type="ARBA" id="ARBA00022723"/>
    </source>
</evidence>
<dbReference type="Gene3D" id="3.50.40.10">
    <property type="entry name" value="Phenylalanyl-trna Synthetase, Chain B, domain 3"/>
    <property type="match status" value="1"/>
</dbReference>
<evidence type="ECO:0000259" key="17">
    <source>
        <dbReference type="PROSITE" id="PS50886"/>
    </source>
</evidence>
<keyword evidence="12 15" id="KW-0648">Protein biosynthesis</keyword>
<proteinExistence type="inferred from homology"/>
<dbReference type="InterPro" id="IPR005147">
    <property type="entry name" value="tRNA_synthase_B5-dom"/>
</dbReference>
<feature type="domain" description="FDX-ACB" evidence="18">
    <location>
        <begin position="711"/>
        <end position="801"/>
    </location>
</feature>
<evidence type="ECO:0000256" key="6">
    <source>
        <dbReference type="ARBA" id="ARBA00022598"/>
    </source>
</evidence>
<evidence type="ECO:0000256" key="13">
    <source>
        <dbReference type="ARBA" id="ARBA00023146"/>
    </source>
</evidence>